<dbReference type="Pfam" id="PF00622">
    <property type="entry name" value="SPRY"/>
    <property type="match status" value="1"/>
</dbReference>
<dbReference type="GO" id="GO:0005737">
    <property type="term" value="C:cytoplasm"/>
    <property type="evidence" value="ECO:0007669"/>
    <property type="project" value="UniProtKB-ARBA"/>
</dbReference>
<dbReference type="Ensembl" id="ENSSSCT00035032585.1">
    <property type="protein sequence ID" value="ENSSSCP00035012827.1"/>
    <property type="gene ID" value="ENSSSCG00035024774.1"/>
</dbReference>
<dbReference type="CDD" id="cd15821">
    <property type="entry name" value="SPRY_PRY_RFPL"/>
    <property type="match status" value="1"/>
</dbReference>
<dbReference type="InterPro" id="IPR013320">
    <property type="entry name" value="ConA-like_dom_sf"/>
</dbReference>
<evidence type="ECO:0000256" key="3">
    <source>
        <dbReference type="ARBA" id="ARBA00022833"/>
    </source>
</evidence>
<dbReference type="Gene3D" id="2.60.120.920">
    <property type="match status" value="1"/>
</dbReference>
<dbReference type="Proteomes" id="UP000694724">
    <property type="component" value="Unplaced"/>
</dbReference>
<dbReference type="GO" id="GO:0008270">
    <property type="term" value="F:zinc ion binding"/>
    <property type="evidence" value="ECO:0007669"/>
    <property type="project" value="UniProtKB-KW"/>
</dbReference>
<organism evidence="7 8">
    <name type="scientific">Sus scrofa</name>
    <name type="common">Pig</name>
    <dbReference type="NCBI Taxonomy" id="9823"/>
    <lineage>
        <taxon>Eukaryota</taxon>
        <taxon>Metazoa</taxon>
        <taxon>Chordata</taxon>
        <taxon>Craniata</taxon>
        <taxon>Vertebrata</taxon>
        <taxon>Euteleostomi</taxon>
        <taxon>Mammalia</taxon>
        <taxon>Eutheria</taxon>
        <taxon>Laurasiatheria</taxon>
        <taxon>Artiodactyla</taxon>
        <taxon>Suina</taxon>
        <taxon>Suidae</taxon>
        <taxon>Sus</taxon>
    </lineage>
</organism>
<dbReference type="Proteomes" id="UP000694720">
    <property type="component" value="Unplaced"/>
</dbReference>
<dbReference type="InterPro" id="IPR006574">
    <property type="entry name" value="PRY"/>
</dbReference>
<dbReference type="Pfam" id="PF11002">
    <property type="entry name" value="RDM"/>
    <property type="match status" value="1"/>
</dbReference>
<reference evidence="7" key="1">
    <citation type="submission" date="2025-05" db="UniProtKB">
        <authorList>
            <consortium name="Ensembl"/>
        </authorList>
    </citation>
    <scope>IDENTIFICATION</scope>
</reference>
<dbReference type="SUPFAM" id="SSF49899">
    <property type="entry name" value="Concanavalin A-like lectins/glucanases"/>
    <property type="match status" value="1"/>
</dbReference>
<dbReference type="Pfam" id="PF15227">
    <property type="entry name" value="zf-C3HC4_4"/>
    <property type="match status" value="1"/>
</dbReference>
<evidence type="ECO:0000313" key="8">
    <source>
        <dbReference type="Proteomes" id="UP000694720"/>
    </source>
</evidence>
<name>A0A8D0Z5C6_PIG</name>
<feature type="domain" description="RING-type" evidence="5">
    <location>
        <begin position="38"/>
        <end position="80"/>
    </location>
</feature>
<feature type="domain" description="B30.2/SPRY" evidence="6">
    <location>
        <begin position="105"/>
        <end position="299"/>
    </location>
</feature>
<dbReference type="PROSITE" id="PS50089">
    <property type="entry name" value="ZF_RING_2"/>
    <property type="match status" value="1"/>
</dbReference>
<evidence type="ECO:0000256" key="1">
    <source>
        <dbReference type="ARBA" id="ARBA00022723"/>
    </source>
</evidence>
<evidence type="ECO:0000259" key="5">
    <source>
        <dbReference type="PROSITE" id="PS50089"/>
    </source>
</evidence>
<dbReference type="Proteomes" id="UP000694728">
    <property type="component" value="Unplaced"/>
</dbReference>
<evidence type="ECO:0000259" key="6">
    <source>
        <dbReference type="PROSITE" id="PS50188"/>
    </source>
</evidence>
<dbReference type="InterPro" id="IPR050143">
    <property type="entry name" value="TRIM/RBCC"/>
</dbReference>
<dbReference type="Ensembl" id="ENSSSCT00045014753.1">
    <property type="protein sequence ID" value="ENSSSCP00045010236.1"/>
    <property type="gene ID" value="ENSSSCG00045008728.1"/>
</dbReference>
<sequence>MDTISDRSIMVYTLSTPKLNPEDELGLMAEHIKETSKCSICLTYLENPMYLKCGYICCFKCLNSLKKEPDGEGLLCPNCSVVSQKKDLIGARKLGELVSKVKDLEPHLTEVLRMNPRIRKLQVDVTLDADTANKQLIISEDLKTVHCGLLKQKKEACPERFSDTLCVLGLPRFTSGRHYWEVDVESSREWDVGVCKESVHRQGMIQLSPDRGFWTVSLRRGQFYSAGTVPSTVLRVNPRLHRVGIFLDLNSRSISFYHISDGSHIFTFTKLPTAEPLRPFFSPGSATRDAQCFLRICPVVNLGIDSPPANPGSSK</sequence>
<dbReference type="InterPro" id="IPR003879">
    <property type="entry name" value="Butyrophylin_SPRY"/>
</dbReference>
<keyword evidence="1" id="KW-0479">Metal-binding</keyword>
<keyword evidence="2 4" id="KW-0863">Zinc-finger</keyword>
<protein>
    <recommendedName>
        <fullName evidence="9">Ret finger protein-like 4A</fullName>
    </recommendedName>
</protein>
<keyword evidence="3" id="KW-0862">Zinc</keyword>
<evidence type="ECO:0000256" key="4">
    <source>
        <dbReference type="PROSITE-ProRule" id="PRU00175"/>
    </source>
</evidence>
<dbReference type="SMART" id="SM00184">
    <property type="entry name" value="RING"/>
    <property type="match status" value="1"/>
</dbReference>
<accession>A0A8D0Z5C6</accession>
<dbReference type="InterPro" id="IPR013083">
    <property type="entry name" value="Znf_RING/FYVE/PHD"/>
</dbReference>
<evidence type="ECO:0000256" key="2">
    <source>
        <dbReference type="ARBA" id="ARBA00022771"/>
    </source>
</evidence>
<dbReference type="Ensembl" id="ENSSSCT00040021998.1">
    <property type="protein sequence ID" value="ENSSSCP00040009189.1"/>
    <property type="gene ID" value="ENSSSCG00040016363.1"/>
</dbReference>
<dbReference type="Gene3D" id="3.30.40.10">
    <property type="entry name" value="Zinc/RING finger domain, C3HC4 (zinc finger)"/>
    <property type="match status" value="1"/>
</dbReference>
<dbReference type="SMART" id="SM00449">
    <property type="entry name" value="SPRY"/>
    <property type="match status" value="1"/>
</dbReference>
<dbReference type="InterPro" id="IPR037960">
    <property type="entry name" value="SPRY/PRY_RFPL"/>
</dbReference>
<dbReference type="SUPFAM" id="SSF57850">
    <property type="entry name" value="RING/U-box"/>
    <property type="match status" value="1"/>
</dbReference>
<dbReference type="InterPro" id="IPR043136">
    <property type="entry name" value="B30.2/SPRY_sf"/>
</dbReference>
<dbReference type="Pfam" id="PF13765">
    <property type="entry name" value="PRY"/>
    <property type="match status" value="1"/>
</dbReference>
<dbReference type="PROSITE" id="PS50188">
    <property type="entry name" value="B302_SPRY"/>
    <property type="match status" value="1"/>
</dbReference>
<dbReference type="FunFam" id="2.60.120.920:FF:000040">
    <property type="entry name" value="Ret finger protein-like 4A"/>
    <property type="match status" value="1"/>
</dbReference>
<dbReference type="Ensembl" id="ENSSSCT00055059224.1">
    <property type="protein sequence ID" value="ENSSSCP00055047429.1"/>
    <property type="gene ID" value="ENSSSCG00055029769.1"/>
</dbReference>
<dbReference type="PRINTS" id="PR01407">
    <property type="entry name" value="BUTYPHLNCDUF"/>
</dbReference>
<evidence type="ECO:0000313" key="7">
    <source>
        <dbReference type="Ensembl" id="ENSSSCP00035012827.1"/>
    </source>
</evidence>
<dbReference type="InterPro" id="IPR001841">
    <property type="entry name" value="Znf_RING"/>
</dbReference>
<proteinExistence type="predicted"/>
<dbReference type="InterPro" id="IPR003877">
    <property type="entry name" value="SPRY_dom"/>
</dbReference>
<dbReference type="PANTHER" id="PTHR24103">
    <property type="entry name" value="E3 UBIQUITIN-PROTEIN LIGASE TRIM"/>
    <property type="match status" value="1"/>
</dbReference>
<dbReference type="InterPro" id="IPR001870">
    <property type="entry name" value="B30.2/SPRY"/>
</dbReference>
<dbReference type="Proteomes" id="UP000694722">
    <property type="component" value="Unplaced"/>
</dbReference>
<dbReference type="SMART" id="SM00589">
    <property type="entry name" value="PRY"/>
    <property type="match status" value="1"/>
</dbReference>
<dbReference type="InterPro" id="IPR022723">
    <property type="entry name" value="RDM_domain_RFPL"/>
</dbReference>
<dbReference type="AlphaFoldDB" id="A0A8D0Z5C6"/>
<evidence type="ECO:0008006" key="9">
    <source>
        <dbReference type="Google" id="ProtNLM"/>
    </source>
</evidence>